<dbReference type="RefSeq" id="WP_215237637.1">
    <property type="nucleotide sequence ID" value="NZ_CAJRAF010000001.1"/>
</dbReference>
<dbReference type="AlphaFoldDB" id="A0A916J812"/>
<feature type="region of interest" description="Disordered" evidence="1">
    <location>
        <begin position="29"/>
        <end position="54"/>
    </location>
</feature>
<evidence type="ECO:0000256" key="1">
    <source>
        <dbReference type="SAM" id="MobiDB-lite"/>
    </source>
</evidence>
<reference evidence="2" key="1">
    <citation type="submission" date="2021-04" db="EMBL/GenBank/DDBJ databases">
        <authorList>
            <person name="Rodrigo-Torres L."/>
            <person name="Arahal R. D."/>
            <person name="Lucena T."/>
        </authorList>
    </citation>
    <scope>NUCLEOTIDE SEQUENCE</scope>
    <source>
        <strain evidence="2">CECT 9275</strain>
    </source>
</reference>
<gene>
    <name evidence="2" type="ORF">DYBT9275_00932</name>
</gene>
<dbReference type="Proteomes" id="UP000680038">
    <property type="component" value="Unassembled WGS sequence"/>
</dbReference>
<dbReference type="EMBL" id="CAJRAF010000001">
    <property type="protein sequence ID" value="CAG4992291.1"/>
    <property type="molecule type" value="Genomic_DNA"/>
</dbReference>
<protein>
    <submittedName>
        <fullName evidence="2">Uncharacterized protein</fullName>
    </submittedName>
</protein>
<proteinExistence type="predicted"/>
<comment type="caution">
    <text evidence="2">The sequence shown here is derived from an EMBL/GenBank/DDBJ whole genome shotgun (WGS) entry which is preliminary data.</text>
</comment>
<evidence type="ECO:0000313" key="2">
    <source>
        <dbReference type="EMBL" id="CAG4992291.1"/>
    </source>
</evidence>
<evidence type="ECO:0000313" key="3">
    <source>
        <dbReference type="Proteomes" id="UP000680038"/>
    </source>
</evidence>
<name>A0A916J812_9BACT</name>
<sequence>MGSIVSHIYDMIKEYGSLENYQAALKEASENKPVAPDFSEDRPADAGKSSNTTLNEASEWSNFRLRLDFYSSFTIA</sequence>
<organism evidence="2 3">
    <name type="scientific">Dyadobacter helix</name>
    <dbReference type="NCBI Taxonomy" id="2822344"/>
    <lineage>
        <taxon>Bacteria</taxon>
        <taxon>Pseudomonadati</taxon>
        <taxon>Bacteroidota</taxon>
        <taxon>Cytophagia</taxon>
        <taxon>Cytophagales</taxon>
        <taxon>Spirosomataceae</taxon>
        <taxon>Dyadobacter</taxon>
    </lineage>
</organism>
<accession>A0A916J812</accession>
<keyword evidence="3" id="KW-1185">Reference proteome</keyword>